<dbReference type="EMBL" id="BMAW01102429">
    <property type="protein sequence ID" value="GFT04212.1"/>
    <property type="molecule type" value="Genomic_DNA"/>
</dbReference>
<gene>
    <name evidence="2" type="primary">Bap18</name>
    <name evidence="2" type="ORF">NPIL_64421</name>
</gene>
<evidence type="ECO:0000313" key="2">
    <source>
        <dbReference type="EMBL" id="GFT04212.1"/>
    </source>
</evidence>
<dbReference type="AlphaFoldDB" id="A0A8X6TG06"/>
<protein>
    <submittedName>
        <fullName evidence="2">Chromatin complexes subunit BAP18</fullName>
    </submittedName>
</protein>
<proteinExistence type="predicted"/>
<name>A0A8X6TG06_NEPPI</name>
<dbReference type="PANTHER" id="PTHR21397">
    <property type="entry name" value="CHROMATIN COMPLEXES SUBUNIT BAP18-RELATED"/>
    <property type="match status" value="1"/>
</dbReference>
<dbReference type="GO" id="GO:0071339">
    <property type="term" value="C:MLL1 complex"/>
    <property type="evidence" value="ECO:0007669"/>
    <property type="project" value="TreeGrafter"/>
</dbReference>
<feature type="compositionally biased region" description="Polar residues" evidence="1">
    <location>
        <begin position="68"/>
        <end position="79"/>
    </location>
</feature>
<dbReference type="GO" id="GO:0016589">
    <property type="term" value="C:NURF complex"/>
    <property type="evidence" value="ECO:0007669"/>
    <property type="project" value="TreeGrafter"/>
</dbReference>
<sequence>MNCPITDKVGEIFLAAGAAFSKMSELIMSLHSVGEASTTSGKWSLQEIQMLQSAVRNFNTELKRIQDSAKSAENNSGNDTDQEKSLEKENEELVSDVETKSSLPEAVNVSENKRALNTTLQQAGAQNHLTLNMLNAVEAEVDDENQLEYDNRDDS</sequence>
<organism evidence="2 3">
    <name type="scientific">Nephila pilipes</name>
    <name type="common">Giant wood spider</name>
    <name type="synonym">Nephila maculata</name>
    <dbReference type="NCBI Taxonomy" id="299642"/>
    <lineage>
        <taxon>Eukaryota</taxon>
        <taxon>Metazoa</taxon>
        <taxon>Ecdysozoa</taxon>
        <taxon>Arthropoda</taxon>
        <taxon>Chelicerata</taxon>
        <taxon>Arachnida</taxon>
        <taxon>Araneae</taxon>
        <taxon>Araneomorphae</taxon>
        <taxon>Entelegynae</taxon>
        <taxon>Araneoidea</taxon>
        <taxon>Nephilidae</taxon>
        <taxon>Nephila</taxon>
    </lineage>
</organism>
<feature type="region of interest" description="Disordered" evidence="1">
    <location>
        <begin position="67"/>
        <end position="106"/>
    </location>
</feature>
<accession>A0A8X6TG06</accession>
<comment type="caution">
    <text evidence="2">The sequence shown here is derived from an EMBL/GenBank/DDBJ whole genome shotgun (WGS) entry which is preliminary data.</text>
</comment>
<keyword evidence="3" id="KW-1185">Reference proteome</keyword>
<dbReference type="OrthoDB" id="10021571at2759"/>
<evidence type="ECO:0000313" key="3">
    <source>
        <dbReference type="Proteomes" id="UP000887013"/>
    </source>
</evidence>
<evidence type="ECO:0000256" key="1">
    <source>
        <dbReference type="SAM" id="MobiDB-lite"/>
    </source>
</evidence>
<reference evidence="2" key="1">
    <citation type="submission" date="2020-08" db="EMBL/GenBank/DDBJ databases">
        <title>Multicomponent nature underlies the extraordinary mechanical properties of spider dragline silk.</title>
        <authorList>
            <person name="Kono N."/>
            <person name="Nakamura H."/>
            <person name="Mori M."/>
            <person name="Yoshida Y."/>
            <person name="Ohtoshi R."/>
            <person name="Malay A.D."/>
            <person name="Moran D.A.P."/>
            <person name="Tomita M."/>
            <person name="Numata K."/>
            <person name="Arakawa K."/>
        </authorList>
    </citation>
    <scope>NUCLEOTIDE SEQUENCE</scope>
</reference>
<dbReference type="PANTHER" id="PTHR21397:SF2">
    <property type="entry name" value="CHROMATIN COMPLEXES SUBUNIT BAP18"/>
    <property type="match status" value="1"/>
</dbReference>
<dbReference type="Proteomes" id="UP000887013">
    <property type="component" value="Unassembled WGS sequence"/>
</dbReference>